<comment type="caution">
    <text evidence="4">The sequence shown here is derived from an EMBL/GenBank/DDBJ whole genome shotgun (WGS) entry which is preliminary data.</text>
</comment>
<feature type="domain" description="Apiosidase-like catalytic" evidence="2">
    <location>
        <begin position="148"/>
        <end position="485"/>
    </location>
</feature>
<dbReference type="Gene3D" id="3.20.20.80">
    <property type="entry name" value="Glycosidases"/>
    <property type="match status" value="1"/>
</dbReference>
<name>A0ABR9T9H5_9SPHI</name>
<sequence>MYQLFLLIKNPKSVFYCSIILCVVLHLASHALYSPVHAQVLARQETVPMWKRIDIPLTSDKVYGNPFLDVMVDAIFTHESGQQIAIPGFWNGGNQWIVRFSPNQLGKWTYSIRSNDSANVALAKAGDLLAVANHGSTELDRRGFVQLSSNNRYFTYSDGHPFFWLGDTHWQAPDYERLDANNDPNAVNGLGQFKDLVENRLRKGFNIYQTYPDAAENDGGGNPRRFNWWVDRKMLLTAPDAIQVNPEAFRENFDVMMDYLADRGMTIALGFGVHQANANKMHQQSLLHWARYLVARYAAYPVIWITAQEVNASPKDGSYEKWMKVAQLISELDGYKRPLSMHTDRDYPGKYPSFNEMKDISWHQFWAMQGGHLHDNSAENQSQAYYEKYWNATPRKPFIETEANYEQLHWPKAISADQVRETAWRALQSGSYGYTYGASGIWAMNWEAGDGQGWETWSKLSWYEAKDLPGSFQMGYMKQFYCALDFHLLEPRFGDNQYVKELDHNQHFLSSIGDKVYVLYSKTGKILSGRIVNMRPHAAYAAFWFNPRKGTYHAAADSVVRPDREGGYTLPNKPDDKDWVYVLRITNK</sequence>
<keyword evidence="5" id="KW-1185">Reference proteome</keyword>
<dbReference type="Pfam" id="PF12904">
    <property type="entry name" value="Collagen_bind_2"/>
    <property type="match status" value="1"/>
</dbReference>
<gene>
    <name evidence="4" type="ORF">C4F40_14800</name>
</gene>
<protein>
    <recommendedName>
        <fullName evidence="6">DUF4038 domain-containing protein</fullName>
    </recommendedName>
</protein>
<dbReference type="InterPro" id="IPR017853">
    <property type="entry name" value="GH"/>
</dbReference>
<dbReference type="InterPro" id="IPR024749">
    <property type="entry name" value="Collagen-bd_put"/>
</dbReference>
<accession>A0ABR9T9H5</accession>
<dbReference type="InterPro" id="IPR013783">
    <property type="entry name" value="Ig-like_fold"/>
</dbReference>
<dbReference type="Proteomes" id="UP000618319">
    <property type="component" value="Unassembled WGS sequence"/>
</dbReference>
<evidence type="ECO:0000313" key="4">
    <source>
        <dbReference type="EMBL" id="MBE8721996.1"/>
    </source>
</evidence>
<evidence type="ECO:0008006" key="6">
    <source>
        <dbReference type="Google" id="ProtNLM"/>
    </source>
</evidence>
<dbReference type="SUPFAM" id="SSF51445">
    <property type="entry name" value="(Trans)glycosidases"/>
    <property type="match status" value="1"/>
</dbReference>
<proteinExistence type="predicted"/>
<feature type="domain" description="DUF5060" evidence="3">
    <location>
        <begin position="46"/>
        <end position="115"/>
    </location>
</feature>
<dbReference type="InterPro" id="IPR032260">
    <property type="entry name" value="DUF5060"/>
</dbReference>
<dbReference type="Pfam" id="PF13204">
    <property type="entry name" value="Apiosidase"/>
    <property type="match status" value="1"/>
</dbReference>
<organism evidence="4 5">
    <name type="scientific">Sphingobacterium pedocola</name>
    <dbReference type="NCBI Taxonomy" id="2082722"/>
    <lineage>
        <taxon>Bacteria</taxon>
        <taxon>Pseudomonadati</taxon>
        <taxon>Bacteroidota</taxon>
        <taxon>Sphingobacteriia</taxon>
        <taxon>Sphingobacteriales</taxon>
        <taxon>Sphingobacteriaceae</taxon>
        <taxon>Sphingobacterium</taxon>
    </lineage>
</organism>
<dbReference type="EMBL" id="PSKQ01000022">
    <property type="protein sequence ID" value="MBE8721996.1"/>
    <property type="molecule type" value="Genomic_DNA"/>
</dbReference>
<dbReference type="Gene3D" id="2.60.40.10">
    <property type="entry name" value="Immunoglobulins"/>
    <property type="match status" value="1"/>
</dbReference>
<evidence type="ECO:0000313" key="5">
    <source>
        <dbReference type="Proteomes" id="UP000618319"/>
    </source>
</evidence>
<dbReference type="InterPro" id="IPR025277">
    <property type="entry name" value="Apiosidase-like_cat_dom"/>
</dbReference>
<reference evidence="4 5" key="1">
    <citation type="submission" date="2018-02" db="EMBL/GenBank/DDBJ databases">
        <title>Sphingobacterium KA21.</title>
        <authorList>
            <person name="Vasarhelyi B.M."/>
            <person name="Deshmukh S."/>
            <person name="Balint B."/>
            <person name="Kukolya J."/>
        </authorList>
    </citation>
    <scope>NUCLEOTIDE SEQUENCE [LARGE SCALE GENOMIC DNA]</scope>
    <source>
        <strain evidence="4 5">Ka21</strain>
    </source>
</reference>
<dbReference type="PANTHER" id="PTHR37836:SF2">
    <property type="entry name" value="DUF4038 DOMAIN-CONTAINING PROTEIN"/>
    <property type="match status" value="1"/>
</dbReference>
<dbReference type="PANTHER" id="PTHR37836">
    <property type="entry name" value="LMO1036 PROTEIN"/>
    <property type="match status" value="1"/>
</dbReference>
<evidence type="ECO:0000259" key="1">
    <source>
        <dbReference type="Pfam" id="PF12904"/>
    </source>
</evidence>
<feature type="domain" description="Putative collagen-binding" evidence="1">
    <location>
        <begin position="504"/>
        <end position="583"/>
    </location>
</feature>
<dbReference type="Pfam" id="PF16586">
    <property type="entry name" value="DUF5060"/>
    <property type="match status" value="1"/>
</dbReference>
<evidence type="ECO:0000259" key="2">
    <source>
        <dbReference type="Pfam" id="PF13204"/>
    </source>
</evidence>
<evidence type="ECO:0000259" key="3">
    <source>
        <dbReference type="Pfam" id="PF16586"/>
    </source>
</evidence>